<comment type="caution">
    <text evidence="2">The sequence shown here is derived from an EMBL/GenBank/DDBJ whole genome shotgun (WGS) entry which is preliminary data.</text>
</comment>
<accession>A0ABT5GI00</accession>
<evidence type="ECO:0008006" key="4">
    <source>
        <dbReference type="Google" id="ProtNLM"/>
    </source>
</evidence>
<name>A0ABT5GI00_9MICO</name>
<keyword evidence="3" id="KW-1185">Reference proteome</keyword>
<feature type="chain" id="PRO_5045132524" description="Secreted protein" evidence="1">
    <location>
        <begin position="25"/>
        <end position="194"/>
    </location>
</feature>
<dbReference type="Proteomes" id="UP001150259">
    <property type="component" value="Unassembled WGS sequence"/>
</dbReference>
<evidence type="ECO:0000256" key="1">
    <source>
        <dbReference type="SAM" id="SignalP"/>
    </source>
</evidence>
<evidence type="ECO:0000313" key="2">
    <source>
        <dbReference type="EMBL" id="MDC5697465.1"/>
    </source>
</evidence>
<sequence length="194" mass="19312">MKRTLVTSVCATLLITGAITAARADDPSSTNQFADTGLPEKAAMEARDAQLHQALEAKAASPDAAAAEVAAKKAAAGPDAADSAAPSSQWEEGLFTTPEAPASSADFAPTTLWVGHLSSGQQVAIYAGQHGPDASQGRLLLARSGPDGDLASATTIDIPGASSLTITTADPTGVVVSDASGATWTIDPGTGSVK</sequence>
<proteinExistence type="predicted"/>
<dbReference type="EMBL" id="JAPFQL010000034">
    <property type="protein sequence ID" value="MDC5697465.1"/>
    <property type="molecule type" value="Genomic_DNA"/>
</dbReference>
<gene>
    <name evidence="2" type="ORF">OO014_09365</name>
</gene>
<protein>
    <recommendedName>
        <fullName evidence="4">Secreted protein</fullName>
    </recommendedName>
</protein>
<evidence type="ECO:0000313" key="3">
    <source>
        <dbReference type="Proteomes" id="UP001150259"/>
    </source>
</evidence>
<reference evidence="2 3" key="1">
    <citation type="submission" date="2022-11" db="EMBL/GenBank/DDBJ databases">
        <title>Anaerobic phenanthrene biodegradation by a DNRA strain PheN6.</title>
        <authorList>
            <person name="Zhang Z."/>
        </authorList>
    </citation>
    <scope>NUCLEOTIDE SEQUENCE [LARGE SCALE GENOMIC DNA]</scope>
    <source>
        <strain evidence="2 3">PheN6</strain>
    </source>
</reference>
<dbReference type="RefSeq" id="WP_272462041.1">
    <property type="nucleotide sequence ID" value="NZ_JAPFQL010000034.1"/>
</dbReference>
<feature type="signal peptide" evidence="1">
    <location>
        <begin position="1"/>
        <end position="24"/>
    </location>
</feature>
<organism evidence="2 3">
    <name type="scientific">Intrasporangium calvum</name>
    <dbReference type="NCBI Taxonomy" id="53358"/>
    <lineage>
        <taxon>Bacteria</taxon>
        <taxon>Bacillati</taxon>
        <taxon>Actinomycetota</taxon>
        <taxon>Actinomycetes</taxon>
        <taxon>Micrococcales</taxon>
        <taxon>Intrasporangiaceae</taxon>
        <taxon>Intrasporangium</taxon>
    </lineage>
</organism>
<keyword evidence="1" id="KW-0732">Signal</keyword>